<dbReference type="EMBL" id="JAVDVQ010000049">
    <property type="protein sequence ID" value="MDR7085104.1"/>
    <property type="molecule type" value="Genomic_DNA"/>
</dbReference>
<evidence type="ECO:0000313" key="2">
    <source>
        <dbReference type="Proteomes" id="UP001252243"/>
    </source>
</evidence>
<name>A0ABU1UIU2_9MICC</name>
<proteinExistence type="predicted"/>
<reference evidence="1 2" key="1">
    <citation type="submission" date="2023-07" db="EMBL/GenBank/DDBJ databases">
        <title>Sorghum-associated microbial communities from plants grown in Nebraska, USA.</title>
        <authorList>
            <person name="Schachtman D."/>
        </authorList>
    </citation>
    <scope>NUCLEOTIDE SEQUENCE [LARGE SCALE GENOMIC DNA]</scope>
    <source>
        <strain evidence="1 2">BE167</strain>
    </source>
</reference>
<keyword evidence="2" id="KW-1185">Reference proteome</keyword>
<dbReference type="Proteomes" id="UP001252243">
    <property type="component" value="Unassembled WGS sequence"/>
</dbReference>
<protein>
    <submittedName>
        <fullName evidence="1">Uncharacterized protein</fullName>
    </submittedName>
</protein>
<sequence length="130" mass="14475">MAQGGIALEALGYLIDIEKNGGANLNNRKQMNFKPGLRVILGDMKVKPFSDVEGWIDRADEAYMGAKHPDRPEPDFLVQINTLRENLLVLRFWIGTVSRMASSRAPIATPQFWRSSLGAINKPFHRGVGP</sequence>
<comment type="caution">
    <text evidence="1">The sequence shown here is derived from an EMBL/GenBank/DDBJ whole genome shotgun (WGS) entry which is preliminary data.</text>
</comment>
<gene>
    <name evidence="1" type="ORF">J2X01_004424</name>
</gene>
<accession>A0ABU1UIU2</accession>
<evidence type="ECO:0000313" key="1">
    <source>
        <dbReference type="EMBL" id="MDR7085104.1"/>
    </source>
</evidence>
<organism evidence="1 2">
    <name type="scientific">Arthrobacter ginsengisoli</name>
    <dbReference type="NCBI Taxonomy" id="1356565"/>
    <lineage>
        <taxon>Bacteria</taxon>
        <taxon>Bacillati</taxon>
        <taxon>Actinomycetota</taxon>
        <taxon>Actinomycetes</taxon>
        <taxon>Micrococcales</taxon>
        <taxon>Micrococcaceae</taxon>
        <taxon>Arthrobacter</taxon>
    </lineage>
</organism>